<comment type="caution">
    <text evidence="1">The sequence shown here is derived from an EMBL/GenBank/DDBJ whole genome shotgun (WGS) entry which is preliminary data.</text>
</comment>
<evidence type="ECO:0000313" key="1">
    <source>
        <dbReference type="EMBL" id="KAH6925411.1"/>
    </source>
</evidence>
<protein>
    <submittedName>
        <fullName evidence="1">Uncharacterized protein</fullName>
    </submittedName>
</protein>
<keyword evidence="2" id="KW-1185">Reference proteome</keyword>
<name>A0ACB7RRW2_HYAAI</name>
<dbReference type="EMBL" id="CM023487">
    <property type="protein sequence ID" value="KAH6925411.1"/>
    <property type="molecule type" value="Genomic_DNA"/>
</dbReference>
<evidence type="ECO:0000313" key="2">
    <source>
        <dbReference type="Proteomes" id="UP000821845"/>
    </source>
</evidence>
<accession>A0ACB7RRW2</accession>
<reference evidence="1" key="1">
    <citation type="submission" date="2020-05" db="EMBL/GenBank/DDBJ databases">
        <title>Large-scale comparative analyses of tick genomes elucidate their genetic diversity and vector capacities.</title>
        <authorList>
            <person name="Jia N."/>
            <person name="Wang J."/>
            <person name="Shi W."/>
            <person name="Du L."/>
            <person name="Sun Y."/>
            <person name="Zhan W."/>
            <person name="Jiang J."/>
            <person name="Wang Q."/>
            <person name="Zhang B."/>
            <person name="Ji P."/>
            <person name="Sakyi L.B."/>
            <person name="Cui X."/>
            <person name="Yuan T."/>
            <person name="Jiang B."/>
            <person name="Yang W."/>
            <person name="Lam T.T.-Y."/>
            <person name="Chang Q."/>
            <person name="Ding S."/>
            <person name="Wang X."/>
            <person name="Zhu J."/>
            <person name="Ruan X."/>
            <person name="Zhao L."/>
            <person name="Wei J."/>
            <person name="Que T."/>
            <person name="Du C."/>
            <person name="Cheng J."/>
            <person name="Dai P."/>
            <person name="Han X."/>
            <person name="Huang E."/>
            <person name="Gao Y."/>
            <person name="Liu J."/>
            <person name="Shao H."/>
            <person name="Ye R."/>
            <person name="Li L."/>
            <person name="Wei W."/>
            <person name="Wang X."/>
            <person name="Wang C."/>
            <person name="Yang T."/>
            <person name="Huo Q."/>
            <person name="Li W."/>
            <person name="Guo W."/>
            <person name="Chen H."/>
            <person name="Zhou L."/>
            <person name="Ni X."/>
            <person name="Tian J."/>
            <person name="Zhou Y."/>
            <person name="Sheng Y."/>
            <person name="Liu T."/>
            <person name="Pan Y."/>
            <person name="Xia L."/>
            <person name="Li J."/>
            <person name="Zhao F."/>
            <person name="Cao W."/>
        </authorList>
    </citation>
    <scope>NUCLEOTIDE SEQUENCE</scope>
    <source>
        <strain evidence="1">Hyas-2018</strain>
    </source>
</reference>
<gene>
    <name evidence="1" type="ORF">HPB50_004957</name>
</gene>
<organism evidence="1 2">
    <name type="scientific">Hyalomma asiaticum</name>
    <name type="common">Tick</name>
    <dbReference type="NCBI Taxonomy" id="266040"/>
    <lineage>
        <taxon>Eukaryota</taxon>
        <taxon>Metazoa</taxon>
        <taxon>Ecdysozoa</taxon>
        <taxon>Arthropoda</taxon>
        <taxon>Chelicerata</taxon>
        <taxon>Arachnida</taxon>
        <taxon>Acari</taxon>
        <taxon>Parasitiformes</taxon>
        <taxon>Ixodida</taxon>
        <taxon>Ixodoidea</taxon>
        <taxon>Ixodidae</taxon>
        <taxon>Hyalomminae</taxon>
        <taxon>Hyalomma</taxon>
    </lineage>
</organism>
<proteinExistence type="predicted"/>
<sequence>MDEEFLSTGTDVPFSEFVAIDNDVPTCEPQSIAEIIAEVVGDNAVEVAADEDPEDNGENEGLRPPATFAEALAGLEALQSFFRTKDNENVDKALQCVLKELFLSKGRSTSHWVIYAGCHIGFLPSGDEREAVYSPDVFTVFQAQQKVAEEQTAQLQRLRDETRQLQQRVHQLEAE</sequence>
<dbReference type="Proteomes" id="UP000821845">
    <property type="component" value="Chromosome 7"/>
</dbReference>